<protein>
    <submittedName>
        <fullName evidence="1">Uncharacterized protein</fullName>
    </submittedName>
</protein>
<organism evidence="1 2">
    <name type="scientific">Nocardiopsis gilva YIM 90087</name>
    <dbReference type="NCBI Taxonomy" id="1235441"/>
    <lineage>
        <taxon>Bacteria</taxon>
        <taxon>Bacillati</taxon>
        <taxon>Actinomycetota</taxon>
        <taxon>Actinomycetes</taxon>
        <taxon>Streptosporangiales</taxon>
        <taxon>Nocardiopsidaceae</taxon>
        <taxon>Nocardiopsis</taxon>
    </lineage>
</organism>
<dbReference type="KEGG" id="ngv:CDO52_13105"/>
<proteinExistence type="predicted"/>
<sequence length="62" mass="7040">MTMLPDEAYRLLSLLYAGPRGAVVRRRGRLEVVAERTETDQVELTQEQVLERGVEALLELKA</sequence>
<gene>
    <name evidence="1" type="ORF">CDO52_13105</name>
</gene>
<dbReference type="RefSeq" id="WP_017616783.1">
    <property type="nucleotide sequence ID" value="NZ_ANBG01000023.1"/>
</dbReference>
<evidence type="ECO:0000313" key="1">
    <source>
        <dbReference type="EMBL" id="ASU83605.1"/>
    </source>
</evidence>
<name>A0A223S654_9ACTN</name>
<dbReference type="AlphaFoldDB" id="A0A223S654"/>
<evidence type="ECO:0000313" key="2">
    <source>
        <dbReference type="Proteomes" id="UP000215005"/>
    </source>
</evidence>
<accession>A0A223S654</accession>
<reference evidence="1 2" key="1">
    <citation type="submission" date="2017-08" db="EMBL/GenBank/DDBJ databases">
        <title>The complete genome sequence of Nocardiopsis gilva YIM 90087.</title>
        <authorList>
            <person name="Yin M."/>
            <person name="Tang S."/>
        </authorList>
    </citation>
    <scope>NUCLEOTIDE SEQUENCE [LARGE SCALE GENOMIC DNA]</scope>
    <source>
        <strain evidence="1 2">YIM 90087</strain>
    </source>
</reference>
<dbReference type="EMBL" id="CP022753">
    <property type="protein sequence ID" value="ASU83605.1"/>
    <property type="molecule type" value="Genomic_DNA"/>
</dbReference>
<keyword evidence="2" id="KW-1185">Reference proteome</keyword>
<dbReference type="Proteomes" id="UP000215005">
    <property type="component" value="Chromosome"/>
</dbReference>